<reference evidence="3 4" key="1">
    <citation type="submission" date="2023-01" db="EMBL/GenBank/DDBJ databases">
        <title>Analysis of 21 Apiospora genomes using comparative genomics revels a genus with tremendous synthesis potential of carbohydrate active enzymes and secondary metabolites.</title>
        <authorList>
            <person name="Sorensen T."/>
        </authorList>
    </citation>
    <scope>NUCLEOTIDE SEQUENCE [LARGE SCALE GENOMIC DNA]</scope>
    <source>
        <strain evidence="3 4">CBS 20057</strain>
    </source>
</reference>
<accession>A0ABR1STN2</accession>
<keyword evidence="1" id="KW-0175">Coiled coil</keyword>
<comment type="caution">
    <text evidence="3">The sequence shown here is derived from an EMBL/GenBank/DDBJ whole genome shotgun (WGS) entry which is preliminary data.</text>
</comment>
<evidence type="ECO:0000256" key="2">
    <source>
        <dbReference type="SAM" id="MobiDB-lite"/>
    </source>
</evidence>
<feature type="coiled-coil region" evidence="1">
    <location>
        <begin position="348"/>
        <end position="396"/>
    </location>
</feature>
<evidence type="ECO:0000256" key="1">
    <source>
        <dbReference type="SAM" id="Coils"/>
    </source>
</evidence>
<feature type="compositionally biased region" description="Low complexity" evidence="2">
    <location>
        <begin position="215"/>
        <end position="233"/>
    </location>
</feature>
<sequence>MPTEETRFAHSVFVVHEDHDGRHSPEFVDHPMRLDAVYKPSTSVLFRLSIPITDSTSTKTTVYLQITPDRILSLRNTTCDATDTSERVPSCLDRVRERLGGARFVTRLQFQLHMDSHAQLVVPTDFYLQGAPDSPSQQKFKSVSSLAAASLFSLYMPHNILPIKKFQNLAEAVRQFPALTAAQRHAYERMVDLRSLYHGKGGVVFSREDQDHAEAPATTASDAATESDAATVAFDTPSCYRDSPPRYEECPSEGHKSKDQPDATTVSADRPAVANSSAASPVGDCAPPAYEDNDEPRFRHPMVGKRVLNCGSEEIDLHPAAKRRFARTAKPIEMILQSRSSGLDCSFESRLQFQLERQRQQIERLQDDIKALQKRNKELEGRHNELEESHGVLENRQVETEEAVESILVHTGELDEECERLGKQVPDIGDEVEDWMKCNMGNLAKDIMADWLKENMSESIQEYITQQVTAQIAEVKTKMRSALGD</sequence>
<feature type="region of interest" description="Disordered" evidence="2">
    <location>
        <begin position="208"/>
        <end position="298"/>
    </location>
</feature>
<dbReference type="Proteomes" id="UP001396898">
    <property type="component" value="Unassembled WGS sequence"/>
</dbReference>
<evidence type="ECO:0000313" key="3">
    <source>
        <dbReference type="EMBL" id="KAK8037659.1"/>
    </source>
</evidence>
<keyword evidence="4" id="KW-1185">Reference proteome</keyword>
<feature type="compositionally biased region" description="Basic and acidic residues" evidence="2">
    <location>
        <begin position="243"/>
        <end position="261"/>
    </location>
</feature>
<protein>
    <submittedName>
        <fullName evidence="3">Uncharacterized protein</fullName>
    </submittedName>
</protein>
<organism evidence="3 4">
    <name type="scientific">Apiospora marii</name>
    <dbReference type="NCBI Taxonomy" id="335849"/>
    <lineage>
        <taxon>Eukaryota</taxon>
        <taxon>Fungi</taxon>
        <taxon>Dikarya</taxon>
        <taxon>Ascomycota</taxon>
        <taxon>Pezizomycotina</taxon>
        <taxon>Sordariomycetes</taxon>
        <taxon>Xylariomycetidae</taxon>
        <taxon>Amphisphaeriales</taxon>
        <taxon>Apiosporaceae</taxon>
        <taxon>Apiospora</taxon>
    </lineage>
</organism>
<name>A0ABR1STN2_9PEZI</name>
<proteinExistence type="predicted"/>
<dbReference type="CDD" id="cd14686">
    <property type="entry name" value="bZIP"/>
    <property type="match status" value="1"/>
</dbReference>
<feature type="compositionally biased region" description="Low complexity" evidence="2">
    <location>
        <begin position="271"/>
        <end position="282"/>
    </location>
</feature>
<evidence type="ECO:0000313" key="4">
    <source>
        <dbReference type="Proteomes" id="UP001396898"/>
    </source>
</evidence>
<dbReference type="EMBL" id="JAQQWI010000002">
    <property type="protein sequence ID" value="KAK8037659.1"/>
    <property type="molecule type" value="Genomic_DNA"/>
</dbReference>
<gene>
    <name evidence="3" type="ORF">PG991_001005</name>
</gene>